<feature type="compositionally biased region" description="Polar residues" evidence="1">
    <location>
        <begin position="1"/>
        <end position="23"/>
    </location>
</feature>
<accession>A0AA95HF27</accession>
<sequence length="152" mass="14851">MTSINSGYGANDCSNSFKNTGAQDLSSSKLDTKTTDSFNKNAQGSGQDAMEGKDLSDLFAMLENLLKSISGGSTEGSKGDDGKGGDSACGKSSGCAGSGDAGNISGGSKSDKDDDSSGTRGKGGSSSSHGGSKGDSDTTVGCSNKSSGKGKD</sequence>
<feature type="region of interest" description="Disordered" evidence="1">
    <location>
        <begin position="1"/>
        <end position="52"/>
    </location>
</feature>
<dbReference type="Proteomes" id="UP001301326">
    <property type="component" value="Chromosome"/>
</dbReference>
<reference evidence="2" key="1">
    <citation type="journal article" date="2023" name="Int. J. Mol. Sci.">
        <title>Metagenomics Revealed a New Genus 'Candidatus Thiocaldithrix dubininis' gen. nov., sp. nov. and a New Species 'Candidatus Thiothrix putei' sp. nov. in the Family Thiotrichaceae, Some Members of Which Have Traits of Both Na+- and H+-Motive Energetics.</title>
        <authorList>
            <person name="Ravin N.V."/>
            <person name="Muntyan M.S."/>
            <person name="Smolyakov D.D."/>
            <person name="Rudenko T.S."/>
            <person name="Beletsky A.V."/>
            <person name="Mardanov A.V."/>
            <person name="Grabovich M.Y."/>
        </authorList>
    </citation>
    <scope>NUCLEOTIDE SEQUENCE</scope>
    <source>
        <strain evidence="2">GKL-02</strain>
    </source>
</reference>
<feature type="compositionally biased region" description="Low complexity" evidence="1">
    <location>
        <begin position="86"/>
        <end position="95"/>
    </location>
</feature>
<protein>
    <submittedName>
        <fullName evidence="2">Uncharacterized protein</fullName>
    </submittedName>
</protein>
<feature type="compositionally biased region" description="Polar residues" evidence="1">
    <location>
        <begin position="138"/>
        <end position="152"/>
    </location>
</feature>
<proteinExistence type="predicted"/>
<evidence type="ECO:0000313" key="2">
    <source>
        <dbReference type="EMBL" id="WGZ95885.1"/>
    </source>
</evidence>
<organism evidence="2">
    <name type="scientific">Candidatus Thiothrix putei</name>
    <dbReference type="NCBI Taxonomy" id="3080811"/>
    <lineage>
        <taxon>Bacteria</taxon>
        <taxon>Pseudomonadati</taxon>
        <taxon>Pseudomonadota</taxon>
        <taxon>Gammaproteobacteria</taxon>
        <taxon>Thiotrichales</taxon>
        <taxon>Thiotrichaceae</taxon>
        <taxon>Thiothrix</taxon>
    </lineage>
</organism>
<feature type="region of interest" description="Disordered" evidence="1">
    <location>
        <begin position="69"/>
        <end position="152"/>
    </location>
</feature>
<dbReference type="AlphaFoldDB" id="A0AA95HF27"/>
<reference evidence="2" key="2">
    <citation type="submission" date="2023-04" db="EMBL/GenBank/DDBJ databases">
        <authorList>
            <person name="Beletskiy A.V."/>
            <person name="Mardanov A.V."/>
            <person name="Ravin N.V."/>
        </authorList>
    </citation>
    <scope>NUCLEOTIDE SEQUENCE</scope>
    <source>
        <strain evidence="2">GKL-02</strain>
    </source>
</reference>
<evidence type="ECO:0000256" key="1">
    <source>
        <dbReference type="SAM" id="MobiDB-lite"/>
    </source>
</evidence>
<dbReference type="EMBL" id="CP124756">
    <property type="protein sequence ID" value="WGZ95885.1"/>
    <property type="molecule type" value="Genomic_DNA"/>
</dbReference>
<dbReference type="KEGG" id="tput:QJT81_07850"/>
<name>A0AA95HF27_9GAMM</name>
<gene>
    <name evidence="2" type="ORF">QJT81_07850</name>
</gene>